<dbReference type="InterPro" id="IPR011990">
    <property type="entry name" value="TPR-like_helical_dom_sf"/>
</dbReference>
<comment type="caution">
    <text evidence="3">The sequence shown here is derived from an EMBL/GenBank/DDBJ whole genome shotgun (WGS) entry which is preliminary data.</text>
</comment>
<feature type="domain" description="SAP" evidence="2">
    <location>
        <begin position="285"/>
        <end position="319"/>
    </location>
</feature>
<dbReference type="SUPFAM" id="SSF68906">
    <property type="entry name" value="SAP domain"/>
    <property type="match status" value="1"/>
</dbReference>
<accession>I0Z870</accession>
<dbReference type="EMBL" id="AGSI01000002">
    <property type="protein sequence ID" value="EIE26839.1"/>
    <property type="molecule type" value="Genomic_DNA"/>
</dbReference>
<dbReference type="KEGG" id="csl:COCSUDRAFT_59346"/>
<dbReference type="Proteomes" id="UP000007264">
    <property type="component" value="Unassembled WGS sequence"/>
</dbReference>
<dbReference type="OrthoDB" id="514979at2759"/>
<sequence>MVDGDKTAAFKVFQSMLYPDDAYQLVQKGRLDGWYPDADLYENLLAWMCTQDDLVDEAEQIVRQELQEAGIQPEARHANPLVFAEARNVSVHTAMSGPLKEMQEGRLGVGCRPNADTYNAITQEVKGDMIKAGLKWNKRTHALFVDVHLLECNTEFAMMAFEDMVKLSLPGTATQYLSDGVFMHLLMSLARDNQPADILRVLTVAQEDSRQLPDDAMQPIGSAGGSFISSWLPAALDSARSMRSVEGLTKKQSEEDDEVDLQEVEGVLIGPGGFAVTEDGAVISASKLTVGQLRGELAARGLSTDGRRQELYRRVQAARSTAPREVADEVRLQEKRKRDKQVREEASMKAKVQKERQKRDVVWRVEHWKGGELVSEDDVVETEEDGDEDDSEWDDDEQAARKSRQAVDRMYQEVGDDDDLDALRTRFMGADMSAGQPWWPQDKSPGELAVQIALLVESLGSSPSLGDWALVAKAAAQEQNLLVVGAVLERLPRLAQAAAELGDNRLLILEQNGFNLDGDNIGMVAKALL</sequence>
<evidence type="ECO:0000313" key="3">
    <source>
        <dbReference type="EMBL" id="EIE26839.1"/>
    </source>
</evidence>
<feature type="region of interest" description="Disordered" evidence="1">
    <location>
        <begin position="374"/>
        <end position="406"/>
    </location>
</feature>
<dbReference type="STRING" id="574566.I0Z870"/>
<gene>
    <name evidence="3" type="ORF">COCSUDRAFT_59346</name>
</gene>
<dbReference type="Gene3D" id="1.10.720.30">
    <property type="entry name" value="SAP domain"/>
    <property type="match status" value="1"/>
</dbReference>
<dbReference type="InterPro" id="IPR036361">
    <property type="entry name" value="SAP_dom_sf"/>
</dbReference>
<feature type="compositionally biased region" description="Acidic residues" evidence="1">
    <location>
        <begin position="374"/>
        <end position="397"/>
    </location>
</feature>
<dbReference type="InterPro" id="IPR003034">
    <property type="entry name" value="SAP_dom"/>
</dbReference>
<dbReference type="SMART" id="SM00513">
    <property type="entry name" value="SAP"/>
    <property type="match status" value="1"/>
</dbReference>
<dbReference type="PROSITE" id="PS50800">
    <property type="entry name" value="SAP"/>
    <property type="match status" value="1"/>
</dbReference>
<reference evidence="3 4" key="1">
    <citation type="journal article" date="2012" name="Genome Biol.">
        <title>The genome of the polar eukaryotic microalga coccomyxa subellipsoidea reveals traits of cold adaptation.</title>
        <authorList>
            <person name="Blanc G."/>
            <person name="Agarkova I."/>
            <person name="Grimwood J."/>
            <person name="Kuo A."/>
            <person name="Brueggeman A."/>
            <person name="Dunigan D."/>
            <person name="Gurnon J."/>
            <person name="Ladunga I."/>
            <person name="Lindquist E."/>
            <person name="Lucas S."/>
            <person name="Pangilinan J."/>
            <person name="Proschold T."/>
            <person name="Salamov A."/>
            <person name="Schmutz J."/>
            <person name="Weeks D."/>
            <person name="Yamada T."/>
            <person name="Claverie J.M."/>
            <person name="Grigoriev I."/>
            <person name="Van Etten J."/>
            <person name="Lomsadze A."/>
            <person name="Borodovsky M."/>
        </authorList>
    </citation>
    <scope>NUCLEOTIDE SEQUENCE [LARGE SCALE GENOMIC DNA]</scope>
    <source>
        <strain evidence="3 4">C-169</strain>
    </source>
</reference>
<evidence type="ECO:0000256" key="1">
    <source>
        <dbReference type="SAM" id="MobiDB-lite"/>
    </source>
</evidence>
<dbReference type="Pfam" id="PF02037">
    <property type="entry name" value="SAP"/>
    <property type="match status" value="1"/>
</dbReference>
<dbReference type="GeneID" id="17044849"/>
<organism evidence="3 4">
    <name type="scientific">Coccomyxa subellipsoidea (strain C-169)</name>
    <name type="common">Green microalga</name>
    <dbReference type="NCBI Taxonomy" id="574566"/>
    <lineage>
        <taxon>Eukaryota</taxon>
        <taxon>Viridiplantae</taxon>
        <taxon>Chlorophyta</taxon>
        <taxon>core chlorophytes</taxon>
        <taxon>Trebouxiophyceae</taxon>
        <taxon>Trebouxiophyceae incertae sedis</taxon>
        <taxon>Coccomyxaceae</taxon>
        <taxon>Coccomyxa</taxon>
        <taxon>Coccomyxa subellipsoidea</taxon>
    </lineage>
</organism>
<dbReference type="Gene3D" id="1.25.40.10">
    <property type="entry name" value="Tetratricopeptide repeat domain"/>
    <property type="match status" value="1"/>
</dbReference>
<dbReference type="RefSeq" id="XP_005651383.1">
    <property type="nucleotide sequence ID" value="XM_005651326.1"/>
</dbReference>
<evidence type="ECO:0000259" key="2">
    <source>
        <dbReference type="PROSITE" id="PS50800"/>
    </source>
</evidence>
<name>I0Z870_COCSC</name>
<proteinExistence type="predicted"/>
<keyword evidence="4" id="KW-1185">Reference proteome</keyword>
<evidence type="ECO:0000313" key="4">
    <source>
        <dbReference type="Proteomes" id="UP000007264"/>
    </source>
</evidence>
<dbReference type="AlphaFoldDB" id="I0Z870"/>
<protein>
    <recommendedName>
        <fullName evidence="2">SAP domain-containing protein</fullName>
    </recommendedName>
</protein>